<protein>
    <submittedName>
        <fullName evidence="2">Uncharacterized protein</fullName>
    </submittedName>
</protein>
<name>A0A4Y9A7R4_9BACI</name>
<feature type="region of interest" description="Disordered" evidence="1">
    <location>
        <begin position="32"/>
        <end position="72"/>
    </location>
</feature>
<keyword evidence="3" id="KW-1185">Reference proteome</keyword>
<sequence>MDFYSCDVYDVVDGAKTTIHSGSISGETDIAKQTTRTISGEGENTGINERSKSKLAGLSPIEYRTQSSQAVA</sequence>
<evidence type="ECO:0000256" key="1">
    <source>
        <dbReference type="SAM" id="MobiDB-lite"/>
    </source>
</evidence>
<dbReference type="EMBL" id="SRHY01000050">
    <property type="protein sequence ID" value="TFJ91505.1"/>
    <property type="molecule type" value="Genomic_DNA"/>
</dbReference>
<dbReference type="AlphaFoldDB" id="A0A4Y9A7R4"/>
<dbReference type="RefSeq" id="WP_135111431.1">
    <property type="nucleotide sequence ID" value="NZ_SRHY01000050.1"/>
</dbReference>
<proteinExistence type="predicted"/>
<gene>
    <name evidence="2" type="ORF">E4U82_17350</name>
</gene>
<dbReference type="Proteomes" id="UP000298484">
    <property type="component" value="Unassembled WGS sequence"/>
</dbReference>
<comment type="caution">
    <text evidence="2">The sequence shown here is derived from an EMBL/GenBank/DDBJ whole genome shotgun (WGS) entry which is preliminary data.</text>
</comment>
<organism evidence="2 3">
    <name type="scientific">Lentibacillus salicampi</name>
    <dbReference type="NCBI Taxonomy" id="175306"/>
    <lineage>
        <taxon>Bacteria</taxon>
        <taxon>Bacillati</taxon>
        <taxon>Bacillota</taxon>
        <taxon>Bacilli</taxon>
        <taxon>Bacillales</taxon>
        <taxon>Bacillaceae</taxon>
        <taxon>Lentibacillus</taxon>
    </lineage>
</organism>
<evidence type="ECO:0000313" key="2">
    <source>
        <dbReference type="EMBL" id="TFJ91505.1"/>
    </source>
</evidence>
<evidence type="ECO:0000313" key="3">
    <source>
        <dbReference type="Proteomes" id="UP000298484"/>
    </source>
</evidence>
<dbReference type="OrthoDB" id="9813126at2"/>
<reference evidence="2 3" key="1">
    <citation type="submission" date="2019-03" db="EMBL/GenBank/DDBJ databases">
        <title>Genome sequence of Lentibacillus salicampi ATCC BAA-719.</title>
        <authorList>
            <person name="Maclea K.S."/>
            <person name="Simoes Junior M."/>
        </authorList>
    </citation>
    <scope>NUCLEOTIDE SEQUENCE [LARGE SCALE GENOMIC DNA]</scope>
    <source>
        <strain evidence="2 3">ATCC BAA-719</strain>
    </source>
</reference>
<accession>A0A4Y9A7R4</accession>